<sequence>MIVSVCPNPCLDVYYYTSVLKEDDTNRVENPFLSPGGKGLNAARVISRLGASPNLITVLGGCIGECVRKGLEKERVDFKAVGIKEETRVNTILEQKGKGSHVLIACKGPVLSDEEVRELKELICSYSPQFLILGGSVPPGLPDTFYKDIIEHFKMKGCEVLVDADGMLLKNAVKASPFAIKPNKHELERLVGRPLFDFNDIVKACKEVVSMGVSVVVSSLGRYGAVAVTADKVIRAVPPEVKVVNTVGAGDSVVGGFIFSLDKGWSLEESLAFAVACGTATVMKEGPKLCDVDTVYDIYERVMVSYV</sequence>
<dbReference type="PROSITE" id="PS00584">
    <property type="entry name" value="PFKB_KINASES_2"/>
    <property type="match status" value="1"/>
</dbReference>
<evidence type="ECO:0000256" key="1">
    <source>
        <dbReference type="ARBA" id="ARBA00010688"/>
    </source>
</evidence>
<keyword evidence="2 6" id="KW-0808">Transferase</keyword>
<dbReference type="GO" id="GO:0016052">
    <property type="term" value="P:carbohydrate catabolic process"/>
    <property type="evidence" value="ECO:0007669"/>
    <property type="project" value="UniProtKB-ARBA"/>
</dbReference>
<dbReference type="SUPFAM" id="SSF53613">
    <property type="entry name" value="Ribokinase-like"/>
    <property type="match status" value="1"/>
</dbReference>
<dbReference type="GO" id="GO:0005829">
    <property type="term" value="C:cytosol"/>
    <property type="evidence" value="ECO:0007669"/>
    <property type="project" value="TreeGrafter"/>
</dbReference>
<reference evidence="9" key="1">
    <citation type="submission" date="2017-06" db="EMBL/GenBank/DDBJ databases">
        <authorList>
            <person name="Varghese N."/>
            <person name="Submissions S."/>
        </authorList>
    </citation>
    <scope>NUCLEOTIDE SEQUENCE [LARGE SCALE GENOMIC DNA]</scope>
    <source>
        <strain evidence="9">DSM 15668</strain>
    </source>
</reference>
<dbReference type="InterPro" id="IPR029056">
    <property type="entry name" value="Ribokinase-like"/>
</dbReference>
<keyword evidence="4 8" id="KW-0418">Kinase</keyword>
<name>A0A238Y7Z2_9BACT</name>
<keyword evidence="9" id="KW-1185">Reference proteome</keyword>
<keyword evidence="3" id="KW-0547">Nucleotide-binding</keyword>
<protein>
    <submittedName>
        <fullName evidence="8">Fructose-1-phosphate kinase</fullName>
    </submittedName>
</protein>
<dbReference type="PANTHER" id="PTHR46566">
    <property type="entry name" value="1-PHOSPHOFRUCTOKINASE-RELATED"/>
    <property type="match status" value="1"/>
</dbReference>
<evidence type="ECO:0000256" key="6">
    <source>
        <dbReference type="PIRNR" id="PIRNR000535"/>
    </source>
</evidence>
<dbReference type="Pfam" id="PF00294">
    <property type="entry name" value="PfkB"/>
    <property type="match status" value="1"/>
</dbReference>
<feature type="domain" description="Carbohydrate kinase PfkB" evidence="7">
    <location>
        <begin position="12"/>
        <end position="290"/>
    </location>
</feature>
<gene>
    <name evidence="8" type="ORF">SAMN06265340_102188</name>
</gene>
<accession>A0A238Y7Z2</accession>
<evidence type="ECO:0000256" key="2">
    <source>
        <dbReference type="ARBA" id="ARBA00022679"/>
    </source>
</evidence>
<evidence type="ECO:0000256" key="3">
    <source>
        <dbReference type="ARBA" id="ARBA00022741"/>
    </source>
</evidence>
<dbReference type="Proteomes" id="UP000198405">
    <property type="component" value="Unassembled WGS sequence"/>
</dbReference>
<evidence type="ECO:0000256" key="4">
    <source>
        <dbReference type="ARBA" id="ARBA00022777"/>
    </source>
</evidence>
<dbReference type="Gene3D" id="3.40.1190.20">
    <property type="match status" value="1"/>
</dbReference>
<keyword evidence="5" id="KW-0067">ATP-binding</keyword>
<dbReference type="GO" id="GO:0008443">
    <property type="term" value="F:phosphofructokinase activity"/>
    <property type="evidence" value="ECO:0007669"/>
    <property type="project" value="TreeGrafter"/>
</dbReference>
<dbReference type="EMBL" id="FZOB01000002">
    <property type="protein sequence ID" value="SNR67120.1"/>
    <property type="molecule type" value="Genomic_DNA"/>
</dbReference>
<dbReference type="GO" id="GO:0005524">
    <property type="term" value="F:ATP binding"/>
    <property type="evidence" value="ECO:0007669"/>
    <property type="project" value="UniProtKB-KW"/>
</dbReference>
<dbReference type="AlphaFoldDB" id="A0A238Y7Z2"/>
<evidence type="ECO:0000256" key="5">
    <source>
        <dbReference type="ARBA" id="ARBA00022840"/>
    </source>
</evidence>
<evidence type="ECO:0000313" key="8">
    <source>
        <dbReference type="EMBL" id="SNR67120.1"/>
    </source>
</evidence>
<dbReference type="InterPro" id="IPR002173">
    <property type="entry name" value="Carboh/pur_kinase_PfkB_CS"/>
</dbReference>
<dbReference type="PIRSF" id="PIRSF000535">
    <property type="entry name" value="1PFK/6PFK/LacC"/>
    <property type="match status" value="1"/>
</dbReference>
<dbReference type="OrthoDB" id="9801219at2"/>
<dbReference type="InterPro" id="IPR011611">
    <property type="entry name" value="PfkB_dom"/>
</dbReference>
<organism evidence="8 9">
    <name type="scientific">Desulfurobacterium atlanticum</name>
    <dbReference type="NCBI Taxonomy" id="240169"/>
    <lineage>
        <taxon>Bacteria</taxon>
        <taxon>Pseudomonadati</taxon>
        <taxon>Aquificota</taxon>
        <taxon>Aquificia</taxon>
        <taxon>Desulfurobacteriales</taxon>
        <taxon>Desulfurobacteriaceae</taxon>
        <taxon>Desulfurobacterium</taxon>
    </lineage>
</organism>
<evidence type="ECO:0000313" key="9">
    <source>
        <dbReference type="Proteomes" id="UP000198405"/>
    </source>
</evidence>
<dbReference type="InterPro" id="IPR017583">
    <property type="entry name" value="Tagatose/fructose_Pkinase"/>
</dbReference>
<dbReference type="CDD" id="cd01164">
    <property type="entry name" value="FruK_PfkB_like"/>
    <property type="match status" value="1"/>
</dbReference>
<dbReference type="PANTHER" id="PTHR46566:SF2">
    <property type="entry name" value="ATP-DEPENDENT 6-PHOSPHOFRUCTOKINASE ISOZYME 2"/>
    <property type="match status" value="1"/>
</dbReference>
<dbReference type="NCBIfam" id="TIGR03168">
    <property type="entry name" value="1-PFK"/>
    <property type="match status" value="1"/>
</dbReference>
<comment type="similarity">
    <text evidence="1">Belongs to the carbohydrate kinase PfkB family.</text>
</comment>
<proteinExistence type="inferred from homology"/>
<dbReference type="RefSeq" id="WP_089322530.1">
    <property type="nucleotide sequence ID" value="NZ_FZOB01000002.1"/>
</dbReference>
<dbReference type="GO" id="GO:0044281">
    <property type="term" value="P:small molecule metabolic process"/>
    <property type="evidence" value="ECO:0007669"/>
    <property type="project" value="UniProtKB-ARBA"/>
</dbReference>
<dbReference type="FunFam" id="3.40.1190.20:FF:000001">
    <property type="entry name" value="Phosphofructokinase"/>
    <property type="match status" value="1"/>
</dbReference>
<evidence type="ECO:0000259" key="7">
    <source>
        <dbReference type="Pfam" id="PF00294"/>
    </source>
</evidence>